<dbReference type="CDD" id="cd00130">
    <property type="entry name" value="PAS"/>
    <property type="match status" value="2"/>
</dbReference>
<dbReference type="InterPro" id="IPR003661">
    <property type="entry name" value="HisK_dim/P_dom"/>
</dbReference>
<keyword evidence="10" id="KW-0547">Nucleotide-binding</keyword>
<dbReference type="EMBL" id="JALPRF010000001">
    <property type="protein sequence ID" value="MCK8490403.1"/>
    <property type="molecule type" value="Genomic_DNA"/>
</dbReference>
<dbReference type="SUPFAM" id="SSF55785">
    <property type="entry name" value="PYP-like sensor domain (PAS domain)"/>
    <property type="match status" value="2"/>
</dbReference>
<dbReference type="Proteomes" id="UP001202180">
    <property type="component" value="Unassembled WGS sequence"/>
</dbReference>
<protein>
    <recommendedName>
        <fullName evidence="2">histidine kinase</fullName>
        <ecNumber evidence="2">2.7.13.3</ecNumber>
    </recommendedName>
</protein>
<dbReference type="InterPro" id="IPR001610">
    <property type="entry name" value="PAC"/>
</dbReference>
<keyword evidence="3" id="KW-0597">Phosphoprotein</keyword>
<dbReference type="Gene3D" id="2.10.70.100">
    <property type="match status" value="1"/>
</dbReference>
<organism evidence="10 11">
    <name type="scientific">Spirosoma liriopis</name>
    <dbReference type="NCBI Taxonomy" id="2937440"/>
    <lineage>
        <taxon>Bacteria</taxon>
        <taxon>Pseudomonadati</taxon>
        <taxon>Bacteroidota</taxon>
        <taxon>Cytophagia</taxon>
        <taxon>Cytophagales</taxon>
        <taxon>Cytophagaceae</taxon>
        <taxon>Spirosoma</taxon>
    </lineage>
</organism>
<comment type="catalytic activity">
    <reaction evidence="1">
        <text>ATP + protein L-histidine = ADP + protein N-phospho-L-histidine.</text>
        <dbReference type="EC" id="2.7.13.3"/>
    </reaction>
</comment>
<dbReference type="Pfam" id="PF02518">
    <property type="entry name" value="HATPase_c"/>
    <property type="match status" value="1"/>
</dbReference>
<feature type="domain" description="PAS" evidence="8">
    <location>
        <begin position="13"/>
        <end position="84"/>
    </location>
</feature>
<dbReference type="Gene3D" id="3.30.565.10">
    <property type="entry name" value="Histidine kinase-like ATPase, C-terminal domain"/>
    <property type="match status" value="1"/>
</dbReference>
<dbReference type="Pfam" id="PF08447">
    <property type="entry name" value="PAS_3"/>
    <property type="match status" value="1"/>
</dbReference>
<evidence type="ECO:0000256" key="6">
    <source>
        <dbReference type="SAM" id="Coils"/>
    </source>
</evidence>
<dbReference type="SUPFAM" id="SSF55874">
    <property type="entry name" value="ATPase domain of HSP90 chaperone/DNA topoisomerase II/histidine kinase"/>
    <property type="match status" value="1"/>
</dbReference>
<dbReference type="PANTHER" id="PTHR43304">
    <property type="entry name" value="PHYTOCHROME-LIKE PROTEIN CPH1"/>
    <property type="match status" value="1"/>
</dbReference>
<dbReference type="EC" id="2.7.13.3" evidence="2"/>
<evidence type="ECO:0000313" key="10">
    <source>
        <dbReference type="EMBL" id="MCK8490403.1"/>
    </source>
</evidence>
<evidence type="ECO:0000256" key="1">
    <source>
        <dbReference type="ARBA" id="ARBA00000085"/>
    </source>
</evidence>
<dbReference type="SUPFAM" id="SSF47384">
    <property type="entry name" value="Homodimeric domain of signal transducing histidine kinase"/>
    <property type="match status" value="1"/>
</dbReference>
<comment type="caution">
    <text evidence="10">The sequence shown here is derived from an EMBL/GenBank/DDBJ whole genome shotgun (WGS) entry which is preliminary data.</text>
</comment>
<evidence type="ECO:0000256" key="3">
    <source>
        <dbReference type="ARBA" id="ARBA00022553"/>
    </source>
</evidence>
<dbReference type="InterPro" id="IPR000700">
    <property type="entry name" value="PAS-assoc_C"/>
</dbReference>
<proteinExistence type="predicted"/>
<dbReference type="InterPro" id="IPR003594">
    <property type="entry name" value="HATPase_dom"/>
</dbReference>
<dbReference type="PANTHER" id="PTHR43304:SF1">
    <property type="entry name" value="PAC DOMAIN-CONTAINING PROTEIN"/>
    <property type="match status" value="1"/>
</dbReference>
<evidence type="ECO:0000256" key="4">
    <source>
        <dbReference type="ARBA" id="ARBA00022679"/>
    </source>
</evidence>
<dbReference type="Pfam" id="PF08448">
    <property type="entry name" value="PAS_4"/>
    <property type="match status" value="1"/>
</dbReference>
<keyword evidence="11" id="KW-1185">Reference proteome</keyword>
<sequence length="542" mass="60174">MGTNTPLTNIIVENERLHLALEAAQVGFWDYNLVTGQTEWSPICKQLFGLSIDADVNAAILLDQVHPDDKERVAEENFKSVSGLNEGDHDIIFRARRKDGGFRWLQAKGKTIRQSDGKVVRFNGIVQDVTLVVTARQQLEASQQQLHNLFEQAPIVLSIVGREPDFVFRLVNEAFSRLVDRPLAALLGKPLLEALPDIAGQGVENLLRQVATTGVPYVQRGAPIKLVQQGQIRALFVDFIYYPLREPNGDVSGVMGVIIDVTEQVLSRKKLEESNARYQQLSTELDDRVQQRTQQLESANQDLQRSNDNLKQFAFIASHDLQEPLRKIQQFGDLLQSQYSDQLEEGTVYITRMQSAANRMSTLIRDLLSFSRISTGQIDRKAVSLADVIDTVLADLDMVVLETNAIVDIHPLPVVQGDASQLGQLFLNLLSNALKFHRSNEHPTISVTADEVVRAELPNTVKSARLASTYHCIKIADNGIGFEEKYLDRIFQVFQRLHGKSEFAGTGIGLAICEKVVSNHGGVITASSQPGQGATFSVYLPA</sequence>
<accession>A0ABT0HFF6</accession>
<dbReference type="InterPro" id="IPR052162">
    <property type="entry name" value="Sensor_kinase/Photoreceptor"/>
</dbReference>
<evidence type="ECO:0000259" key="8">
    <source>
        <dbReference type="PROSITE" id="PS50112"/>
    </source>
</evidence>
<feature type="domain" description="Histidine kinase" evidence="7">
    <location>
        <begin position="316"/>
        <end position="542"/>
    </location>
</feature>
<dbReference type="RefSeq" id="WP_248475243.1">
    <property type="nucleotide sequence ID" value="NZ_JALPRF010000001.1"/>
</dbReference>
<dbReference type="InterPro" id="IPR036097">
    <property type="entry name" value="HisK_dim/P_sf"/>
</dbReference>
<reference evidence="10 11" key="1">
    <citation type="submission" date="2022-04" db="EMBL/GenBank/DDBJ databases">
        <title>Spirosoma sp. strain RP8 genome sequencing and assembly.</title>
        <authorList>
            <person name="Jung Y."/>
        </authorList>
    </citation>
    <scope>NUCLEOTIDE SEQUENCE [LARGE SCALE GENOMIC DNA]</scope>
    <source>
        <strain evidence="10 11">RP8</strain>
    </source>
</reference>
<dbReference type="SMART" id="SM00388">
    <property type="entry name" value="HisKA"/>
    <property type="match status" value="1"/>
</dbReference>
<dbReference type="Gene3D" id="3.30.450.20">
    <property type="entry name" value="PAS domain"/>
    <property type="match status" value="2"/>
</dbReference>
<dbReference type="InterPro" id="IPR035965">
    <property type="entry name" value="PAS-like_dom_sf"/>
</dbReference>
<dbReference type="InterPro" id="IPR005467">
    <property type="entry name" value="His_kinase_dom"/>
</dbReference>
<dbReference type="PROSITE" id="PS50113">
    <property type="entry name" value="PAC"/>
    <property type="match status" value="2"/>
</dbReference>
<dbReference type="InterPro" id="IPR004358">
    <property type="entry name" value="Sig_transdc_His_kin-like_C"/>
</dbReference>
<evidence type="ECO:0000259" key="9">
    <source>
        <dbReference type="PROSITE" id="PS50113"/>
    </source>
</evidence>
<evidence type="ECO:0000259" key="7">
    <source>
        <dbReference type="PROSITE" id="PS50109"/>
    </source>
</evidence>
<dbReference type="SMART" id="SM00387">
    <property type="entry name" value="HATPase_c"/>
    <property type="match status" value="1"/>
</dbReference>
<dbReference type="SMART" id="SM00091">
    <property type="entry name" value="PAS"/>
    <property type="match status" value="2"/>
</dbReference>
<dbReference type="Gene3D" id="1.10.287.130">
    <property type="match status" value="1"/>
</dbReference>
<dbReference type="InterPro" id="IPR000014">
    <property type="entry name" value="PAS"/>
</dbReference>
<feature type="domain" description="PAC" evidence="9">
    <location>
        <begin position="220"/>
        <end position="273"/>
    </location>
</feature>
<feature type="coiled-coil region" evidence="6">
    <location>
        <begin position="268"/>
        <end position="309"/>
    </location>
</feature>
<dbReference type="SMART" id="SM00086">
    <property type="entry name" value="PAC"/>
    <property type="match status" value="2"/>
</dbReference>
<evidence type="ECO:0000256" key="2">
    <source>
        <dbReference type="ARBA" id="ARBA00012438"/>
    </source>
</evidence>
<dbReference type="NCBIfam" id="TIGR00229">
    <property type="entry name" value="sensory_box"/>
    <property type="match status" value="1"/>
</dbReference>
<feature type="domain" description="PAC" evidence="9">
    <location>
        <begin position="89"/>
        <end position="141"/>
    </location>
</feature>
<keyword evidence="6" id="KW-0175">Coiled coil</keyword>
<dbReference type="InterPro" id="IPR013656">
    <property type="entry name" value="PAS_4"/>
</dbReference>
<keyword evidence="4" id="KW-0808">Transferase</keyword>
<keyword evidence="5" id="KW-0418">Kinase</keyword>
<gene>
    <name evidence="10" type="ORF">M0L20_00990</name>
</gene>
<dbReference type="GO" id="GO:0005524">
    <property type="term" value="F:ATP binding"/>
    <property type="evidence" value="ECO:0007669"/>
    <property type="project" value="UniProtKB-KW"/>
</dbReference>
<dbReference type="PROSITE" id="PS50112">
    <property type="entry name" value="PAS"/>
    <property type="match status" value="1"/>
</dbReference>
<name>A0ABT0HFF6_9BACT</name>
<dbReference type="CDD" id="cd00082">
    <property type="entry name" value="HisKA"/>
    <property type="match status" value="1"/>
</dbReference>
<keyword evidence="10" id="KW-0067">ATP-binding</keyword>
<evidence type="ECO:0000256" key="5">
    <source>
        <dbReference type="ARBA" id="ARBA00022777"/>
    </source>
</evidence>
<evidence type="ECO:0000313" key="11">
    <source>
        <dbReference type="Proteomes" id="UP001202180"/>
    </source>
</evidence>
<dbReference type="PROSITE" id="PS50109">
    <property type="entry name" value="HIS_KIN"/>
    <property type="match status" value="1"/>
</dbReference>
<dbReference type="PRINTS" id="PR00344">
    <property type="entry name" value="BCTRLSENSOR"/>
</dbReference>
<dbReference type="Pfam" id="PF00512">
    <property type="entry name" value="HisKA"/>
    <property type="match status" value="1"/>
</dbReference>
<dbReference type="InterPro" id="IPR013655">
    <property type="entry name" value="PAS_fold_3"/>
</dbReference>
<dbReference type="InterPro" id="IPR036890">
    <property type="entry name" value="HATPase_C_sf"/>
</dbReference>